<protein>
    <submittedName>
        <fullName evidence="1">Uncharacterized protein</fullName>
    </submittedName>
</protein>
<proteinExistence type="predicted"/>
<gene>
    <name evidence="1" type="ORF">CLV42_102125</name>
</gene>
<accession>A0A2P8GKR3</accession>
<dbReference type="EMBL" id="PYGK01000002">
    <property type="protein sequence ID" value="PSL34553.1"/>
    <property type="molecule type" value="Genomic_DNA"/>
</dbReference>
<reference evidence="1 2" key="1">
    <citation type="submission" date="2018-03" db="EMBL/GenBank/DDBJ databases">
        <title>Genomic Encyclopedia of Archaeal and Bacterial Type Strains, Phase II (KMG-II): from individual species to whole genera.</title>
        <authorList>
            <person name="Goeker M."/>
        </authorList>
    </citation>
    <scope>NUCLEOTIDE SEQUENCE [LARGE SCALE GENOMIC DNA]</scope>
    <source>
        <strain evidence="1 2">DSM 18107</strain>
    </source>
</reference>
<evidence type="ECO:0000313" key="1">
    <source>
        <dbReference type="EMBL" id="PSL34553.1"/>
    </source>
</evidence>
<dbReference type="AlphaFoldDB" id="A0A2P8GKR3"/>
<comment type="caution">
    <text evidence="1">The sequence shown here is derived from an EMBL/GenBank/DDBJ whole genome shotgun (WGS) entry which is preliminary data.</text>
</comment>
<sequence length="130" mass="15143">MKRLRIAHYKRKMAEVLIWAIKLRFSTCKLAVFLGLSLTSLSVYAQQDSLFTHINNETVSYHISIIGAKFKNGRMEPTQYLVRVDKLANDSSLIKKMTPEKWIKALNDPDTDWAANLLLYELYKKRGLFF</sequence>
<organism evidence="1 2">
    <name type="scientific">Chitinophaga ginsengisoli</name>
    <dbReference type="NCBI Taxonomy" id="363837"/>
    <lineage>
        <taxon>Bacteria</taxon>
        <taxon>Pseudomonadati</taxon>
        <taxon>Bacteroidota</taxon>
        <taxon>Chitinophagia</taxon>
        <taxon>Chitinophagales</taxon>
        <taxon>Chitinophagaceae</taxon>
        <taxon>Chitinophaga</taxon>
    </lineage>
</organism>
<evidence type="ECO:0000313" key="2">
    <source>
        <dbReference type="Proteomes" id="UP000240978"/>
    </source>
</evidence>
<dbReference type="Proteomes" id="UP000240978">
    <property type="component" value="Unassembled WGS sequence"/>
</dbReference>
<name>A0A2P8GKR3_9BACT</name>
<keyword evidence="2" id="KW-1185">Reference proteome</keyword>